<dbReference type="Proteomes" id="UP001497382">
    <property type="component" value="Unassembled WGS sequence"/>
</dbReference>
<evidence type="ECO:0000313" key="1">
    <source>
        <dbReference type="EMBL" id="CAL1278381.1"/>
    </source>
</evidence>
<feature type="non-terminal residue" evidence="1">
    <location>
        <position position="1"/>
    </location>
</feature>
<comment type="caution">
    <text evidence="1">The sequence shown here is derived from an EMBL/GenBank/DDBJ whole genome shotgun (WGS) entry which is preliminary data.</text>
</comment>
<gene>
    <name evidence="1" type="ORF">LARSCL_LOCUS9745</name>
</gene>
<dbReference type="AlphaFoldDB" id="A0AAV2A2V3"/>
<proteinExistence type="predicted"/>
<name>A0AAV2A2V3_9ARAC</name>
<evidence type="ECO:0000313" key="2">
    <source>
        <dbReference type="Proteomes" id="UP001497382"/>
    </source>
</evidence>
<dbReference type="EMBL" id="CAXIEN010000111">
    <property type="protein sequence ID" value="CAL1278381.1"/>
    <property type="molecule type" value="Genomic_DNA"/>
</dbReference>
<accession>A0AAV2A2V3</accession>
<protein>
    <submittedName>
        <fullName evidence="1">Uncharacterized protein</fullName>
    </submittedName>
</protein>
<feature type="non-terminal residue" evidence="1">
    <location>
        <position position="70"/>
    </location>
</feature>
<organism evidence="1 2">
    <name type="scientific">Larinioides sclopetarius</name>
    <dbReference type="NCBI Taxonomy" id="280406"/>
    <lineage>
        <taxon>Eukaryota</taxon>
        <taxon>Metazoa</taxon>
        <taxon>Ecdysozoa</taxon>
        <taxon>Arthropoda</taxon>
        <taxon>Chelicerata</taxon>
        <taxon>Arachnida</taxon>
        <taxon>Araneae</taxon>
        <taxon>Araneomorphae</taxon>
        <taxon>Entelegynae</taxon>
        <taxon>Araneoidea</taxon>
        <taxon>Araneidae</taxon>
        <taxon>Larinioides</taxon>
    </lineage>
</organism>
<sequence>QWNFKNHSRFPTHHELLKIKEFIRSKTKIQGVSIVLGNENRFQGVLKERTNPVDKLDTLKHGYKHVPRNG</sequence>
<keyword evidence="2" id="KW-1185">Reference proteome</keyword>
<reference evidence="1 2" key="1">
    <citation type="submission" date="2024-04" db="EMBL/GenBank/DDBJ databases">
        <authorList>
            <person name="Rising A."/>
            <person name="Reimegard J."/>
            <person name="Sonavane S."/>
            <person name="Akerstrom W."/>
            <person name="Nylinder S."/>
            <person name="Hedman E."/>
            <person name="Kallberg Y."/>
        </authorList>
    </citation>
    <scope>NUCLEOTIDE SEQUENCE [LARGE SCALE GENOMIC DNA]</scope>
</reference>